<dbReference type="InterPro" id="IPR004843">
    <property type="entry name" value="Calcineurin-like_PHP"/>
</dbReference>
<dbReference type="Pfam" id="PF00149">
    <property type="entry name" value="Metallophos"/>
    <property type="match status" value="1"/>
</dbReference>
<dbReference type="InterPro" id="IPR050126">
    <property type="entry name" value="Ap4A_hydrolase"/>
</dbReference>
<organism evidence="2 3">
    <name type="scientific">Albidovulum marisflavi</name>
    <dbReference type="NCBI Taxonomy" id="2984159"/>
    <lineage>
        <taxon>Bacteria</taxon>
        <taxon>Pseudomonadati</taxon>
        <taxon>Pseudomonadota</taxon>
        <taxon>Alphaproteobacteria</taxon>
        <taxon>Rhodobacterales</taxon>
        <taxon>Paracoccaceae</taxon>
        <taxon>Albidovulum</taxon>
    </lineage>
</organism>
<evidence type="ECO:0000313" key="3">
    <source>
        <dbReference type="Proteomes" id="UP001652542"/>
    </source>
</evidence>
<gene>
    <name evidence="2" type="ORF">OEW28_02065</name>
</gene>
<protein>
    <submittedName>
        <fullName evidence="2">Metallophosphoesterase</fullName>
    </submittedName>
</protein>
<name>A0ABT2Z8E9_9RHOB</name>
<accession>A0ABT2Z8E9</accession>
<evidence type="ECO:0000259" key="1">
    <source>
        <dbReference type="Pfam" id="PF00149"/>
    </source>
</evidence>
<dbReference type="Proteomes" id="UP001652542">
    <property type="component" value="Unassembled WGS sequence"/>
</dbReference>
<evidence type="ECO:0000313" key="2">
    <source>
        <dbReference type="EMBL" id="MCV2867413.1"/>
    </source>
</evidence>
<dbReference type="InterPro" id="IPR029052">
    <property type="entry name" value="Metallo-depent_PP-like"/>
</dbReference>
<dbReference type="PANTHER" id="PTHR42850:SF4">
    <property type="entry name" value="ZINC-DEPENDENT ENDOPOLYPHOSPHATASE"/>
    <property type="match status" value="1"/>
</dbReference>
<comment type="caution">
    <text evidence="2">The sequence shown here is derived from an EMBL/GenBank/DDBJ whole genome shotgun (WGS) entry which is preliminary data.</text>
</comment>
<sequence>MRTYAIGDIHGHLDKLQAAHRLIAQDRAEQSDSGAPVVHVGDLVDRGPDSRGVLSFLLAGLERGEPWVVLKGNHDRMFSGFLEDPDYHDPGLRAELNWIHPRLGGSETLASYGVDGVGERYMTDLAAEARRKVPVAHRDFLAGLETSFARGEAVFVHAGIRPGVPLAQQTETDLIWIRAPFLDDSRDHGALVVHGHTPVDQVTHYGNRLNIDTGAGYGKALSAIVIEGQKVFLLSPRGRVPLRHE</sequence>
<dbReference type="PANTHER" id="PTHR42850">
    <property type="entry name" value="METALLOPHOSPHOESTERASE"/>
    <property type="match status" value="1"/>
</dbReference>
<proteinExistence type="predicted"/>
<dbReference type="SUPFAM" id="SSF56300">
    <property type="entry name" value="Metallo-dependent phosphatases"/>
    <property type="match status" value="1"/>
</dbReference>
<dbReference type="Gene3D" id="3.60.21.10">
    <property type="match status" value="1"/>
</dbReference>
<dbReference type="EMBL" id="JAOWKY010000001">
    <property type="protein sequence ID" value="MCV2867413.1"/>
    <property type="molecule type" value="Genomic_DNA"/>
</dbReference>
<reference evidence="2 3" key="1">
    <citation type="submission" date="2022-10" db="EMBL/GenBank/DDBJ databases">
        <title>Defluviimonas sp. nov., isolated from ocean surface water.</title>
        <authorList>
            <person name="He W."/>
            <person name="Wang L."/>
            <person name="Zhang D.-F."/>
        </authorList>
    </citation>
    <scope>NUCLEOTIDE SEQUENCE [LARGE SCALE GENOMIC DNA]</scope>
    <source>
        <strain evidence="2 3">WL0002</strain>
    </source>
</reference>
<keyword evidence="3" id="KW-1185">Reference proteome</keyword>
<feature type="domain" description="Calcineurin-like phosphoesterase" evidence="1">
    <location>
        <begin position="1"/>
        <end position="205"/>
    </location>
</feature>
<dbReference type="RefSeq" id="WP_263733065.1">
    <property type="nucleotide sequence ID" value="NZ_JAOWKY010000001.1"/>
</dbReference>